<evidence type="ECO:0000313" key="2">
    <source>
        <dbReference type="EMBL" id="GGT14020.1"/>
    </source>
</evidence>
<reference evidence="2" key="2">
    <citation type="submission" date="2020-09" db="EMBL/GenBank/DDBJ databases">
        <authorList>
            <person name="Sun Q."/>
            <person name="Ohkuma M."/>
        </authorList>
    </citation>
    <scope>NUCLEOTIDE SEQUENCE</scope>
    <source>
        <strain evidence="2">JCM 3172</strain>
    </source>
</reference>
<reference evidence="2" key="1">
    <citation type="journal article" date="2014" name="Int. J. Syst. Evol. Microbiol.">
        <title>Complete genome sequence of Corynebacterium casei LMG S-19264T (=DSM 44701T), isolated from a smear-ripened cheese.</title>
        <authorList>
            <consortium name="US DOE Joint Genome Institute (JGI-PGF)"/>
            <person name="Walter F."/>
            <person name="Albersmeier A."/>
            <person name="Kalinowski J."/>
            <person name="Ruckert C."/>
        </authorList>
    </citation>
    <scope>NUCLEOTIDE SEQUENCE</scope>
    <source>
        <strain evidence="2">JCM 3172</strain>
    </source>
</reference>
<comment type="caution">
    <text evidence="2">The sequence shown here is derived from an EMBL/GenBank/DDBJ whole genome shotgun (WGS) entry which is preliminary data.</text>
</comment>
<feature type="region of interest" description="Disordered" evidence="1">
    <location>
        <begin position="28"/>
        <end position="59"/>
    </location>
</feature>
<protein>
    <submittedName>
        <fullName evidence="2">Uncharacterized protein</fullName>
    </submittedName>
</protein>
<dbReference type="AlphaFoldDB" id="A0A918GXT5"/>
<evidence type="ECO:0000256" key="1">
    <source>
        <dbReference type="SAM" id="MobiDB-lite"/>
    </source>
</evidence>
<keyword evidence="3" id="KW-1185">Reference proteome</keyword>
<name>A0A918GXT5_9ACTN</name>
<organism evidence="2 3">
    <name type="scientific">Streptomyces purpureus</name>
    <dbReference type="NCBI Taxonomy" id="1951"/>
    <lineage>
        <taxon>Bacteria</taxon>
        <taxon>Bacillati</taxon>
        <taxon>Actinomycetota</taxon>
        <taxon>Actinomycetes</taxon>
        <taxon>Kitasatosporales</taxon>
        <taxon>Streptomycetaceae</taxon>
        <taxon>Streptomyces</taxon>
    </lineage>
</organism>
<dbReference type="Proteomes" id="UP000619486">
    <property type="component" value="Unassembled WGS sequence"/>
</dbReference>
<dbReference type="EMBL" id="BMQQ01000001">
    <property type="protein sequence ID" value="GGT14020.1"/>
    <property type="molecule type" value="Genomic_DNA"/>
</dbReference>
<accession>A0A918GXT5</accession>
<proteinExistence type="predicted"/>
<sequence>MDQSLFDGPGQSVRGDVRWYADEVGRAVRARPEQTGPGQARRHGAGHAAPAERGAVDLDSLGAQVRGAEGALGAGG</sequence>
<gene>
    <name evidence="2" type="ORF">GCM10014713_03260</name>
</gene>
<evidence type="ECO:0000313" key="3">
    <source>
        <dbReference type="Proteomes" id="UP000619486"/>
    </source>
</evidence>